<name>A0A8J5PWS1_FUSOX</name>
<protein>
    <recommendedName>
        <fullName evidence="1">Heterokaryon incompatibility domain-containing protein</fullName>
    </recommendedName>
</protein>
<dbReference type="Pfam" id="PF06985">
    <property type="entry name" value="HET"/>
    <property type="match status" value="1"/>
</dbReference>
<evidence type="ECO:0000313" key="3">
    <source>
        <dbReference type="Proteomes" id="UP000693942"/>
    </source>
</evidence>
<feature type="domain" description="Heterokaryon incompatibility" evidence="1">
    <location>
        <begin position="52"/>
        <end position="174"/>
    </location>
</feature>
<dbReference type="AlphaFoldDB" id="A0A8J5PWS1"/>
<gene>
    <name evidence="2" type="ORF">Forpi1262_v003616</name>
</gene>
<sequence length="492" mass="55024">MADNDLRLRLLIKSTETADLDGITICINDEKWHLAEFNYEATMKCRELPSFACISYRWYGGREPNPFYEGKLMSDLTLPSLTTAVLNSNVSAFWIDAFCVPPEGILKRRTLENMGLIYHLATEVLVVLSGCNSETAKLIAGTDDLTSQPFSAIDRAVHDLNADEWVKSIWTYQECVNSRNYTFLRSGAAIAEAAGTDLVVDGRKFFNRLGQALSIYRKGKKLNEYDMSRFMPHVHALEDLMADYELSDFSQRSALQVLSNLDRRYCQDSMDFFYSLIGSITSEIIARPASLTIAEVCETFIHICEKKNDFSFIYTSAPRNNRPGGRRCYPIAGPIHSILPWHSWGERQRGKLDQSGLSLEAMISLEPSTTLGSAGKTFILQWQTTIPARLPDQLDGDSDLCIAIRTFAILQLMLFGGSVTHVLTSHGIFFPEEPVEGISKVLVSTDIVWTFGAPGLVKAYSENEVRYMPGVFVGQLVIDIASHILLEGTNTE</sequence>
<reference evidence="2" key="1">
    <citation type="submission" date="2021-04" db="EMBL/GenBank/DDBJ databases">
        <title>First draft genome resource for Brassicaceae pathogens Fusarium oxysporum f. sp. raphani and Fusarium oxysporum f. sp. rapae.</title>
        <authorList>
            <person name="Asai S."/>
        </authorList>
    </citation>
    <scope>NUCLEOTIDE SEQUENCE</scope>
    <source>
        <strain evidence="2">Tf1262</strain>
    </source>
</reference>
<evidence type="ECO:0000313" key="2">
    <source>
        <dbReference type="EMBL" id="KAG7435668.1"/>
    </source>
</evidence>
<dbReference type="EMBL" id="JAELUR010000002">
    <property type="protein sequence ID" value="KAG7435668.1"/>
    <property type="molecule type" value="Genomic_DNA"/>
</dbReference>
<dbReference type="InterPro" id="IPR052895">
    <property type="entry name" value="HetReg/Transcr_Mod"/>
</dbReference>
<dbReference type="Proteomes" id="UP000693942">
    <property type="component" value="Unassembled WGS sequence"/>
</dbReference>
<proteinExistence type="predicted"/>
<organism evidence="2 3">
    <name type="scientific">Fusarium oxysporum f. sp. raphani</name>
    <dbReference type="NCBI Taxonomy" id="96318"/>
    <lineage>
        <taxon>Eukaryota</taxon>
        <taxon>Fungi</taxon>
        <taxon>Dikarya</taxon>
        <taxon>Ascomycota</taxon>
        <taxon>Pezizomycotina</taxon>
        <taxon>Sordariomycetes</taxon>
        <taxon>Hypocreomycetidae</taxon>
        <taxon>Hypocreales</taxon>
        <taxon>Nectriaceae</taxon>
        <taxon>Fusarium</taxon>
        <taxon>Fusarium oxysporum species complex</taxon>
    </lineage>
</organism>
<dbReference type="PANTHER" id="PTHR24148">
    <property type="entry name" value="ANKYRIN REPEAT DOMAIN-CONTAINING PROTEIN 39 HOMOLOG-RELATED"/>
    <property type="match status" value="1"/>
</dbReference>
<dbReference type="PANTHER" id="PTHR24148:SF64">
    <property type="entry name" value="HETEROKARYON INCOMPATIBILITY DOMAIN-CONTAINING PROTEIN"/>
    <property type="match status" value="1"/>
</dbReference>
<comment type="caution">
    <text evidence="2">The sequence shown here is derived from an EMBL/GenBank/DDBJ whole genome shotgun (WGS) entry which is preliminary data.</text>
</comment>
<evidence type="ECO:0000259" key="1">
    <source>
        <dbReference type="Pfam" id="PF06985"/>
    </source>
</evidence>
<accession>A0A8J5PWS1</accession>
<dbReference type="InterPro" id="IPR010730">
    <property type="entry name" value="HET"/>
</dbReference>